<protein>
    <submittedName>
        <fullName evidence="1">Uncharacterized protein</fullName>
    </submittedName>
</protein>
<proteinExistence type="predicted"/>
<organism evidence="1 2">
    <name type="scientific">Leeuwenhoekiella marinoflava</name>
    <dbReference type="NCBI Taxonomy" id="988"/>
    <lineage>
        <taxon>Bacteria</taxon>
        <taxon>Pseudomonadati</taxon>
        <taxon>Bacteroidota</taxon>
        <taxon>Flavobacteriia</taxon>
        <taxon>Flavobacteriales</taxon>
        <taxon>Flavobacteriaceae</taxon>
        <taxon>Leeuwenhoekiella</taxon>
    </lineage>
</organism>
<dbReference type="RefSeq" id="WP_073101204.1">
    <property type="nucleotide sequence ID" value="NZ_QOVL01000033.1"/>
</dbReference>
<evidence type="ECO:0000313" key="1">
    <source>
        <dbReference type="EMBL" id="RXG21247.1"/>
    </source>
</evidence>
<gene>
    <name evidence="1" type="ORF">DSL99_4052</name>
</gene>
<accession>A0A4Q0P3X0</accession>
<dbReference type="AlphaFoldDB" id="A0A4Q0P3X0"/>
<comment type="caution">
    <text evidence="1">The sequence shown here is derived from an EMBL/GenBank/DDBJ whole genome shotgun (WGS) entry which is preliminary data.</text>
</comment>
<sequence>MKQQINHDWIIDNLNTFDLPLDVALSFSSIQNEIAKELNNKLPQSLSDYLNTEIDVSKEIIGTPHLTIRKVFRQFLSFENIVPSEVNNFKCNYLLNYLKIALFKLYNEGKYKNILNFEEYQKQYGSLLSSFMTLNVDTDEQDFIDAENNICDKLVLELNKPIYNKNPLNELLDKPCEFKKNLINSIDKRKKFLEQKANEKYPKVKALFEFIGYLHSNIENFNQYNGLIDEVETLKKERDQLKPERNYKDKLRFDQIQPKLIDKLDSLQINVINKIRDKAKELNVCNFENEPIYDFSGIETEIYHLKRNFSDKDLPEIFKHKSLYLDYRSQTHSTFLALQIFLNDLDEITKSLFDYFKDTDRNEFEAFETKAIPVNNFTEALQGFKKGQTKFTLPINFLENKKVPAESLPFSELTPKQQKHKIAFDLVGENSPNTTGVVYHHIEEILKKYHLTNEQGKNILLTMRGAFSPAMNKTIIPSIIDYLERVEFIPDISLPEQTTTTKKIIRYKAKHYVLTYLIECNAKDLSFPIGQKKELEQIGSKIMGAGKGNTFYKNFNSIINKYNINNTSHLIEIGGENWRTIVKDISNEPELIETYLQSKQI</sequence>
<reference evidence="1 2" key="1">
    <citation type="submission" date="2018-07" db="EMBL/GenBank/DDBJ databases">
        <title>Leeuwenhoekiella genomics.</title>
        <authorList>
            <person name="Tahon G."/>
            <person name="Willems A."/>
        </authorList>
    </citation>
    <scope>NUCLEOTIDE SEQUENCE [LARGE SCALE GENOMIC DNA]</scope>
    <source>
        <strain evidence="1 2">LMG 1345</strain>
    </source>
</reference>
<dbReference type="Proteomes" id="UP000290608">
    <property type="component" value="Unassembled WGS sequence"/>
</dbReference>
<dbReference type="STRING" id="1122159.SAMN02745246_04069"/>
<dbReference type="EMBL" id="QOVL01000033">
    <property type="protein sequence ID" value="RXG21247.1"/>
    <property type="molecule type" value="Genomic_DNA"/>
</dbReference>
<evidence type="ECO:0000313" key="2">
    <source>
        <dbReference type="Proteomes" id="UP000290608"/>
    </source>
</evidence>
<name>A0A4Q0P3X0_9FLAO</name>